<dbReference type="EMBL" id="QRVZ01000030">
    <property type="protein sequence ID" value="RGS79829.1"/>
    <property type="molecule type" value="Genomic_DNA"/>
</dbReference>
<dbReference type="AlphaFoldDB" id="A0A395VTZ6"/>
<proteinExistence type="predicted"/>
<dbReference type="RefSeq" id="WP_008019899.1">
    <property type="nucleotide sequence ID" value="NZ_CAKJYT010000008.1"/>
</dbReference>
<gene>
    <name evidence="3" type="ORF">DWV35_00260</name>
    <name evidence="2" type="ORF">DWX70_23570</name>
</gene>
<evidence type="ECO:0000313" key="5">
    <source>
        <dbReference type="Proteomes" id="UP000286031"/>
    </source>
</evidence>
<dbReference type="Pfam" id="PF22273">
    <property type="entry name" value="DUF6956"/>
    <property type="match status" value="1"/>
</dbReference>
<sequence>MSSRTGQVANGKGKEGEQAMNEAGYQTLIVKFSEPITALDGIFDDAEAWGVDTLKGWIDSYESSRFTAIDSHTAVITSEYNMECLKEWLEKCTPITEKTEF</sequence>
<accession>A0A395VTZ6</accession>
<feature type="domain" description="DUF6956" evidence="1">
    <location>
        <begin position="22"/>
        <end position="99"/>
    </location>
</feature>
<name>A0A395VTZ6_BACOV</name>
<evidence type="ECO:0000259" key="1">
    <source>
        <dbReference type="Pfam" id="PF22273"/>
    </source>
</evidence>
<dbReference type="InterPro" id="IPR054231">
    <property type="entry name" value="DUF6956"/>
</dbReference>
<evidence type="ECO:0000313" key="4">
    <source>
        <dbReference type="Proteomes" id="UP000266492"/>
    </source>
</evidence>
<dbReference type="Proteomes" id="UP000266492">
    <property type="component" value="Unassembled WGS sequence"/>
</dbReference>
<reference evidence="4 5" key="1">
    <citation type="submission" date="2018-08" db="EMBL/GenBank/DDBJ databases">
        <title>A genome reference for cultivated species of the human gut microbiota.</title>
        <authorList>
            <person name="Zou Y."/>
            <person name="Xue W."/>
            <person name="Luo G."/>
        </authorList>
    </citation>
    <scope>NUCLEOTIDE SEQUENCE [LARGE SCALE GENOMIC DNA]</scope>
    <source>
        <strain evidence="3 5">AF04-46</strain>
        <strain evidence="2 4">AF20-9LB</strain>
    </source>
</reference>
<organism evidence="2 4">
    <name type="scientific">Bacteroides ovatus</name>
    <dbReference type="NCBI Taxonomy" id="28116"/>
    <lineage>
        <taxon>Bacteria</taxon>
        <taxon>Pseudomonadati</taxon>
        <taxon>Bacteroidota</taxon>
        <taxon>Bacteroidia</taxon>
        <taxon>Bacteroidales</taxon>
        <taxon>Bacteroidaceae</taxon>
        <taxon>Bacteroides</taxon>
    </lineage>
</organism>
<dbReference type="GeneID" id="93555854"/>
<dbReference type="EMBL" id="QSBI01000001">
    <property type="protein sequence ID" value="RGX13243.1"/>
    <property type="molecule type" value="Genomic_DNA"/>
</dbReference>
<dbReference type="Proteomes" id="UP000286031">
    <property type="component" value="Unassembled WGS sequence"/>
</dbReference>
<comment type="caution">
    <text evidence="2">The sequence shown here is derived from an EMBL/GenBank/DDBJ whole genome shotgun (WGS) entry which is preliminary data.</text>
</comment>
<evidence type="ECO:0000313" key="2">
    <source>
        <dbReference type="EMBL" id="RGS79829.1"/>
    </source>
</evidence>
<evidence type="ECO:0000313" key="3">
    <source>
        <dbReference type="EMBL" id="RGX13243.1"/>
    </source>
</evidence>
<protein>
    <recommendedName>
        <fullName evidence="1">DUF6956 domain-containing protein</fullName>
    </recommendedName>
</protein>